<evidence type="ECO:0000313" key="4">
    <source>
        <dbReference type="Proteomes" id="UP000076661"/>
    </source>
</evidence>
<dbReference type="SUPFAM" id="SSF53098">
    <property type="entry name" value="Ribonuclease H-like"/>
    <property type="match status" value="1"/>
</dbReference>
<organism evidence="3 4">
    <name type="scientific">Pseudoalteromonas luteoviolacea S4060-1</name>
    <dbReference type="NCBI Taxonomy" id="1365257"/>
    <lineage>
        <taxon>Bacteria</taxon>
        <taxon>Pseudomonadati</taxon>
        <taxon>Pseudomonadota</taxon>
        <taxon>Gammaproteobacteria</taxon>
        <taxon>Alteromonadales</taxon>
        <taxon>Pseudoalteromonadaceae</taxon>
        <taxon>Pseudoalteromonas</taxon>
    </lineage>
</organism>
<dbReference type="InterPro" id="IPR001584">
    <property type="entry name" value="Integrase_cat-core"/>
</dbReference>
<dbReference type="NCBIfam" id="NF033563">
    <property type="entry name" value="transpos_IS30"/>
    <property type="match status" value="1"/>
</dbReference>
<feature type="domain" description="Integrase catalytic" evidence="2">
    <location>
        <begin position="161"/>
        <end position="323"/>
    </location>
</feature>
<dbReference type="Proteomes" id="UP000076661">
    <property type="component" value="Unassembled WGS sequence"/>
</dbReference>
<dbReference type="GO" id="GO:0015074">
    <property type="term" value="P:DNA integration"/>
    <property type="evidence" value="ECO:0007669"/>
    <property type="project" value="InterPro"/>
</dbReference>
<dbReference type="InterPro" id="IPR053392">
    <property type="entry name" value="Transposase_IS30-like"/>
</dbReference>
<dbReference type="PROSITE" id="PS50994">
    <property type="entry name" value="INTEGRASE"/>
    <property type="match status" value="1"/>
</dbReference>
<dbReference type="InterPro" id="IPR012337">
    <property type="entry name" value="RNaseH-like_sf"/>
</dbReference>
<protein>
    <submittedName>
        <fullName evidence="3">Transposase IS4351</fullName>
    </submittedName>
</protein>
<gene>
    <name evidence="3" type="ORF">N478_25910</name>
</gene>
<evidence type="ECO:0000259" key="2">
    <source>
        <dbReference type="PROSITE" id="PS50994"/>
    </source>
</evidence>
<dbReference type="GO" id="GO:0032196">
    <property type="term" value="P:transposition"/>
    <property type="evidence" value="ECO:0007669"/>
    <property type="project" value="TreeGrafter"/>
</dbReference>
<dbReference type="GO" id="GO:0005829">
    <property type="term" value="C:cytosol"/>
    <property type="evidence" value="ECO:0007669"/>
    <property type="project" value="TreeGrafter"/>
</dbReference>
<dbReference type="InterPro" id="IPR051917">
    <property type="entry name" value="Transposase-Integrase"/>
</dbReference>
<evidence type="ECO:0000313" key="3">
    <source>
        <dbReference type="EMBL" id="KZN60844.1"/>
    </source>
</evidence>
<dbReference type="EMBL" id="AUXX01000047">
    <property type="protein sequence ID" value="KZN60844.1"/>
    <property type="molecule type" value="Genomic_DNA"/>
</dbReference>
<dbReference type="PATRIC" id="fig|1365257.3.peg.4703"/>
<proteinExistence type="predicted"/>
<dbReference type="GO" id="GO:0006310">
    <property type="term" value="P:DNA recombination"/>
    <property type="evidence" value="ECO:0007669"/>
    <property type="project" value="UniProtKB-KW"/>
</dbReference>
<dbReference type="Gene3D" id="3.30.420.10">
    <property type="entry name" value="Ribonuclease H-like superfamily/Ribonuclease H"/>
    <property type="match status" value="1"/>
</dbReference>
<comment type="caution">
    <text evidence="3">The sequence shown here is derived from an EMBL/GenBank/DDBJ whole genome shotgun (WGS) entry which is preliminary data.</text>
</comment>
<dbReference type="RefSeq" id="WP_063382864.1">
    <property type="nucleotide sequence ID" value="NZ_AUXX01000047.1"/>
</dbReference>
<dbReference type="AlphaFoldDB" id="A0A167JAR7"/>
<dbReference type="GO" id="GO:0004803">
    <property type="term" value="F:transposase activity"/>
    <property type="evidence" value="ECO:0007669"/>
    <property type="project" value="TreeGrafter"/>
</dbReference>
<dbReference type="Pfam" id="PF13936">
    <property type="entry name" value="HTH_38"/>
    <property type="match status" value="1"/>
</dbReference>
<name>A0A167JAR7_9GAMM</name>
<dbReference type="Pfam" id="PF00665">
    <property type="entry name" value="rve"/>
    <property type="match status" value="1"/>
</dbReference>
<reference evidence="3 4" key="1">
    <citation type="submission" date="2013-07" db="EMBL/GenBank/DDBJ databases">
        <title>Comparative Genomic and Metabolomic Analysis of Twelve Strains of Pseudoalteromonas luteoviolacea.</title>
        <authorList>
            <person name="Vynne N.G."/>
            <person name="Mansson M."/>
            <person name="Gram L."/>
        </authorList>
    </citation>
    <scope>NUCLEOTIDE SEQUENCE [LARGE SCALE GENOMIC DNA]</scope>
    <source>
        <strain evidence="3 4">S4060-1</strain>
    </source>
</reference>
<keyword evidence="1" id="KW-0233">DNA recombination</keyword>
<accession>A0A167JAR7</accession>
<dbReference type="InterPro" id="IPR036397">
    <property type="entry name" value="RNaseH_sf"/>
</dbReference>
<dbReference type="InterPro" id="IPR025246">
    <property type="entry name" value="IS30-like_HTH"/>
</dbReference>
<dbReference type="PANTHER" id="PTHR10948:SF23">
    <property type="entry name" value="TRANSPOSASE INSI FOR INSERTION SEQUENCE ELEMENT IS30A-RELATED"/>
    <property type="match status" value="1"/>
</dbReference>
<sequence>MPYEHLNSFERKAIYYRYNSGESYRSIGRLLNRHHTTIMREVKRNKPPYYTYFDESAEDLAVERRKKPRHTKKRLNKALYNHVVHKLHEGWSPDAIAGRLKINHPNNKEKRVSHETIYQWVIKDYQVGGELYKALPKRHKKRRKQRKYGDLRGKIKDRVSIHERPVIVEERTRIGDWEGDLVEGKKGSGYIVTHVDRATKYLMAQKIESKTADAFNKATLSMFMPLTPSKRLTLTLDNGKEFSLFSKIENRLKIDIYFADPYCSWQRGTNENTNGLIRRYFPKKTDFSTITDYELQKVVHKINNRPRKSLDYQTPKEAFSLDNVSGALGT</sequence>
<evidence type="ECO:0000256" key="1">
    <source>
        <dbReference type="ARBA" id="ARBA00023172"/>
    </source>
</evidence>
<dbReference type="GO" id="GO:0003676">
    <property type="term" value="F:nucleic acid binding"/>
    <property type="evidence" value="ECO:0007669"/>
    <property type="project" value="InterPro"/>
</dbReference>
<dbReference type="PANTHER" id="PTHR10948">
    <property type="entry name" value="TRANSPOSASE"/>
    <property type="match status" value="1"/>
</dbReference>